<dbReference type="STRING" id="327939.BIW53_18600"/>
<reference evidence="2 3" key="1">
    <citation type="submission" date="2016-10" db="EMBL/GenBank/DDBJ databases">
        <title>Pseudoalteromonas amylolytica sp. nov., isolated from the surface seawater.</title>
        <authorList>
            <person name="Wu Y.-H."/>
            <person name="Cheng H."/>
            <person name="Jin X.-B."/>
            <person name="Wang C.-S."/>
            <person name="Xu X.-W."/>
        </authorList>
    </citation>
    <scope>NUCLEOTIDE SEQUENCE [LARGE SCALE GENOMIC DNA]</scope>
    <source>
        <strain evidence="2 3">JCM 12483</strain>
    </source>
</reference>
<evidence type="ECO:0000256" key="1">
    <source>
        <dbReference type="SAM" id="SignalP"/>
    </source>
</evidence>
<accession>A0A1S1N359</accession>
<name>A0A1S1N359_9GAMM</name>
<evidence type="ECO:0000313" key="3">
    <source>
        <dbReference type="Proteomes" id="UP000180253"/>
    </source>
</evidence>
<gene>
    <name evidence="2" type="ORF">BIW53_18600</name>
</gene>
<dbReference type="EMBL" id="MNAN01000036">
    <property type="protein sequence ID" value="OHU93748.1"/>
    <property type="molecule type" value="Genomic_DNA"/>
</dbReference>
<proteinExistence type="predicted"/>
<organism evidence="2 3">
    <name type="scientific">Pseudoalteromonas byunsanensis</name>
    <dbReference type="NCBI Taxonomy" id="327939"/>
    <lineage>
        <taxon>Bacteria</taxon>
        <taxon>Pseudomonadati</taxon>
        <taxon>Pseudomonadota</taxon>
        <taxon>Gammaproteobacteria</taxon>
        <taxon>Alteromonadales</taxon>
        <taxon>Pseudoalteromonadaceae</taxon>
        <taxon>Pseudoalteromonas</taxon>
    </lineage>
</organism>
<keyword evidence="1" id="KW-0732">Signal</keyword>
<feature type="chain" id="PRO_5010243940" evidence="1">
    <location>
        <begin position="23"/>
        <end position="108"/>
    </location>
</feature>
<dbReference type="AlphaFoldDB" id="A0A1S1N359"/>
<dbReference type="Proteomes" id="UP000180253">
    <property type="component" value="Unassembled WGS sequence"/>
</dbReference>
<sequence length="108" mass="11950">MKSILLPTLLATAFLLPFTSHAAKGSGQVERIYPNNGKVYFRLKGDECKDKGSRNTYWYIDLSTETGKASYSLLLTAATTESVIVVGRPSSSCSPEVTQQVNYIYQDF</sequence>
<comment type="caution">
    <text evidence="2">The sequence shown here is derived from an EMBL/GenBank/DDBJ whole genome shotgun (WGS) entry which is preliminary data.</text>
</comment>
<keyword evidence="3" id="KW-1185">Reference proteome</keyword>
<dbReference type="RefSeq" id="WP_070993529.1">
    <property type="nucleotide sequence ID" value="NZ_CBCSHD010000023.1"/>
</dbReference>
<feature type="signal peptide" evidence="1">
    <location>
        <begin position="1"/>
        <end position="22"/>
    </location>
</feature>
<protein>
    <submittedName>
        <fullName evidence="2">Uncharacterized protein</fullName>
    </submittedName>
</protein>
<evidence type="ECO:0000313" key="2">
    <source>
        <dbReference type="EMBL" id="OHU93748.1"/>
    </source>
</evidence>